<evidence type="ECO:0000313" key="2">
    <source>
        <dbReference type="Proteomes" id="UP001595993"/>
    </source>
</evidence>
<evidence type="ECO:0000313" key="1">
    <source>
        <dbReference type="EMBL" id="MFC4610359.1"/>
    </source>
</evidence>
<dbReference type="Gene3D" id="1.10.10.10">
    <property type="entry name" value="Winged helix-like DNA-binding domain superfamily/Winged helix DNA-binding domain"/>
    <property type="match status" value="1"/>
</dbReference>
<comment type="caution">
    <text evidence="1">The sequence shown here is derived from an EMBL/GenBank/DDBJ whole genome shotgun (WGS) entry which is preliminary data.</text>
</comment>
<dbReference type="EMBL" id="JBHSFE010000016">
    <property type="protein sequence ID" value="MFC4610359.1"/>
    <property type="molecule type" value="Genomic_DNA"/>
</dbReference>
<reference evidence="2" key="1">
    <citation type="journal article" date="2019" name="Int. J. Syst. Evol. Microbiol.">
        <title>The Global Catalogue of Microorganisms (GCM) 10K type strain sequencing project: providing services to taxonomists for standard genome sequencing and annotation.</title>
        <authorList>
            <consortium name="The Broad Institute Genomics Platform"/>
            <consortium name="The Broad Institute Genome Sequencing Center for Infectious Disease"/>
            <person name="Wu L."/>
            <person name="Ma J."/>
        </authorList>
    </citation>
    <scope>NUCLEOTIDE SEQUENCE [LARGE SCALE GENOMIC DNA]</scope>
    <source>
        <strain evidence="2">CGMCC 4.7139</strain>
    </source>
</reference>
<name>A0ABV9GCS5_9ACTN</name>
<dbReference type="Proteomes" id="UP001595993">
    <property type="component" value="Unassembled WGS sequence"/>
</dbReference>
<dbReference type="SUPFAM" id="SSF46785">
    <property type="entry name" value="Winged helix' DNA-binding domain"/>
    <property type="match status" value="1"/>
</dbReference>
<keyword evidence="2" id="KW-1185">Reference proteome</keyword>
<protein>
    <submittedName>
        <fullName evidence="1">MarR family winged helix-turn-helix transcriptional regulator</fullName>
    </submittedName>
</protein>
<gene>
    <name evidence="1" type="ORF">ACFO9E_21470</name>
</gene>
<dbReference type="InterPro" id="IPR036388">
    <property type="entry name" value="WH-like_DNA-bd_sf"/>
</dbReference>
<organism evidence="1 2">
    <name type="scientific">Streptomyces maoxianensis</name>
    <dbReference type="NCBI Taxonomy" id="1459942"/>
    <lineage>
        <taxon>Bacteria</taxon>
        <taxon>Bacillati</taxon>
        <taxon>Actinomycetota</taxon>
        <taxon>Actinomycetes</taxon>
        <taxon>Kitasatosporales</taxon>
        <taxon>Streptomycetaceae</taxon>
        <taxon>Streptomyces</taxon>
    </lineage>
</organism>
<sequence>MSFDYARAPWQGHAKSRQFVQRMVNDAAARGGVETIPNPTHQRSSLIRLTDNGLAAITAVAAREQALLRQVGGDLTDADVAACARVLSGMLELCGPYRMYRGSHFAL</sequence>
<accession>A0ABV9GCS5</accession>
<proteinExistence type="predicted"/>
<dbReference type="RefSeq" id="WP_381198633.1">
    <property type="nucleotide sequence ID" value="NZ_JBHSFE010000016.1"/>
</dbReference>
<dbReference type="InterPro" id="IPR036390">
    <property type="entry name" value="WH_DNA-bd_sf"/>
</dbReference>